<proteinExistence type="predicted"/>
<gene>
    <name evidence="6" type="ORF">SAMN03080598_04230</name>
</gene>
<dbReference type="Pfam" id="PF04405">
    <property type="entry name" value="ScdA_N"/>
    <property type="match status" value="1"/>
</dbReference>
<dbReference type="Pfam" id="PF01814">
    <property type="entry name" value="Hemerythrin"/>
    <property type="match status" value="1"/>
</dbReference>
<dbReference type="PANTHER" id="PTHR36438:SF1">
    <property type="entry name" value="IRON-SULFUR CLUSTER REPAIR PROTEIN YTFE"/>
    <property type="match status" value="1"/>
</dbReference>
<protein>
    <submittedName>
        <fullName evidence="6">Regulator of cell morphogenesis and NO signaling</fullName>
    </submittedName>
</protein>
<dbReference type="RefSeq" id="WP_235010153.1">
    <property type="nucleotide sequence ID" value="NZ_FNVR01000052.1"/>
</dbReference>
<accession>A0A1H6ANE6</accession>
<keyword evidence="7" id="KW-1185">Reference proteome</keyword>
<dbReference type="InterPro" id="IPR012312">
    <property type="entry name" value="Hemerythrin-like"/>
</dbReference>
<dbReference type="PANTHER" id="PTHR36438">
    <property type="entry name" value="IRON-SULFUR CLUSTER REPAIR PROTEIN YTFE"/>
    <property type="match status" value="1"/>
</dbReference>
<dbReference type="EMBL" id="FNVR01000052">
    <property type="protein sequence ID" value="SEG50071.1"/>
    <property type="molecule type" value="Genomic_DNA"/>
</dbReference>
<evidence type="ECO:0000256" key="1">
    <source>
        <dbReference type="ARBA" id="ARBA00004496"/>
    </source>
</evidence>
<evidence type="ECO:0000313" key="6">
    <source>
        <dbReference type="EMBL" id="SEG50071.1"/>
    </source>
</evidence>
<dbReference type="STRING" id="1120964.GCA_001313265_07681"/>
<organism evidence="6 7">
    <name type="scientific">Algoriphagus boritolerans DSM 17298 = JCM 18970</name>
    <dbReference type="NCBI Taxonomy" id="1120964"/>
    <lineage>
        <taxon>Bacteria</taxon>
        <taxon>Pseudomonadati</taxon>
        <taxon>Bacteroidota</taxon>
        <taxon>Cytophagia</taxon>
        <taxon>Cytophagales</taxon>
        <taxon>Cyclobacteriaceae</taxon>
        <taxon>Algoriphagus</taxon>
    </lineage>
</organism>
<evidence type="ECO:0000256" key="3">
    <source>
        <dbReference type="ARBA" id="ARBA00022723"/>
    </source>
</evidence>
<evidence type="ECO:0000259" key="5">
    <source>
        <dbReference type="Pfam" id="PF01814"/>
    </source>
</evidence>
<evidence type="ECO:0000256" key="2">
    <source>
        <dbReference type="ARBA" id="ARBA00022490"/>
    </source>
</evidence>
<sequence length="244" mass="27892">MILNIMNELGEKKVGGIVAENFRTAKVFTDYGIDFCCKGGVKLRDACEKKGVNLDKITAELAQVVKQQDETHYQDFGMTDLVDHIVNVHHKYVETTIPSLKFYVEKIAKVHGENHPELLEIRDEFFNTADALTTHMKKEEFILFPYIKAMEAARKNHFPLSPAHFGSIENPISMMEEEHDAEGERFRKISALSNTYTPPSDACQTYKVAFAMLQEFENDLHTHIHLENNILFPKAKEVFNSLNA</sequence>
<keyword evidence="3" id="KW-0479">Metal-binding</keyword>
<dbReference type="Proteomes" id="UP000236736">
    <property type="component" value="Unassembled WGS sequence"/>
</dbReference>
<dbReference type="NCBIfam" id="TIGR03652">
    <property type="entry name" value="FeS_repair_RIC"/>
    <property type="match status" value="1"/>
</dbReference>
<reference evidence="7" key="1">
    <citation type="submission" date="2016-10" db="EMBL/GenBank/DDBJ databases">
        <authorList>
            <person name="Varghese N."/>
            <person name="Submissions S."/>
        </authorList>
    </citation>
    <scope>NUCLEOTIDE SEQUENCE [LARGE SCALE GENOMIC DNA]</scope>
    <source>
        <strain evidence="7">DSM 17298</strain>
    </source>
</reference>
<dbReference type="InterPro" id="IPR019903">
    <property type="entry name" value="RIC_family"/>
</dbReference>
<dbReference type="Gene3D" id="1.10.3910.10">
    <property type="entry name" value="SP0561-like"/>
    <property type="match status" value="1"/>
</dbReference>
<keyword evidence="4" id="KW-0408">Iron</keyword>
<dbReference type="GO" id="GO:0046872">
    <property type="term" value="F:metal ion binding"/>
    <property type="evidence" value="ECO:0007669"/>
    <property type="project" value="UniProtKB-KW"/>
</dbReference>
<comment type="subcellular location">
    <subcellularLocation>
        <location evidence="1">Cytoplasm</location>
    </subcellularLocation>
</comment>
<evidence type="ECO:0000313" key="7">
    <source>
        <dbReference type="Proteomes" id="UP000236736"/>
    </source>
</evidence>
<dbReference type="Gene3D" id="1.20.120.520">
    <property type="entry name" value="nmb1532 protein domain like"/>
    <property type="match status" value="1"/>
</dbReference>
<dbReference type="InterPro" id="IPR038062">
    <property type="entry name" value="ScdA-like_N_sf"/>
</dbReference>
<evidence type="ECO:0000256" key="4">
    <source>
        <dbReference type="ARBA" id="ARBA00023004"/>
    </source>
</evidence>
<keyword evidence="2" id="KW-0963">Cytoplasm</keyword>
<name>A0A1H6ANE6_9BACT</name>
<dbReference type="AlphaFoldDB" id="A0A1H6ANE6"/>
<dbReference type="GO" id="GO:0005737">
    <property type="term" value="C:cytoplasm"/>
    <property type="evidence" value="ECO:0007669"/>
    <property type="project" value="UniProtKB-SubCell"/>
</dbReference>
<feature type="domain" description="Hemerythrin-like" evidence="5">
    <location>
        <begin position="84"/>
        <end position="235"/>
    </location>
</feature>